<accession>A0AA34TRU3</accession>
<protein>
    <submittedName>
        <fullName evidence="1">Uncharacterized protein</fullName>
    </submittedName>
</protein>
<organism evidence="1 2">
    <name type="scientific">Vibrio syngnathi</name>
    <dbReference type="NCBI Taxonomy" id="3034029"/>
    <lineage>
        <taxon>Bacteria</taxon>
        <taxon>Pseudomonadati</taxon>
        <taxon>Pseudomonadota</taxon>
        <taxon>Gammaproteobacteria</taxon>
        <taxon>Vibrionales</taxon>
        <taxon>Vibrionaceae</taxon>
        <taxon>Vibrio</taxon>
    </lineage>
</organism>
<sequence length="50" mass="5672">MAKKKPAHFGAGFDDFILLTFASITYLTLCKCKELEYLAGYQEPSNLARR</sequence>
<evidence type="ECO:0000313" key="2">
    <source>
        <dbReference type="Proteomes" id="UP000194136"/>
    </source>
</evidence>
<name>A0AA34TRU3_9VIBR</name>
<keyword evidence="2" id="KW-1185">Reference proteome</keyword>
<evidence type="ECO:0000313" key="1">
    <source>
        <dbReference type="EMBL" id="ARP39068.1"/>
    </source>
</evidence>
<dbReference type="Proteomes" id="UP000194136">
    <property type="component" value="Chromosome 1"/>
</dbReference>
<dbReference type="EMBL" id="CP017916">
    <property type="protein sequence ID" value="ARP39068.1"/>
    <property type="molecule type" value="Genomic_DNA"/>
</dbReference>
<dbReference type="KEGG" id="vsy:K08M4_23350"/>
<gene>
    <name evidence="1" type="ORF">K08M4_23350</name>
</gene>
<reference evidence="1 2" key="1">
    <citation type="submission" date="2016-10" db="EMBL/GenBank/DDBJ databases">
        <title>The High Quality Genome of Vibrio splendidus K08M4.</title>
        <authorList>
            <person name="Wendling C."/>
            <person name="Chibani C.M."/>
            <person name="Hertel R."/>
            <person name="Sproer C."/>
            <person name="Bunk B."/>
            <person name="Overmann J."/>
            <person name="Roth O."/>
            <person name="Liesegang H."/>
        </authorList>
    </citation>
    <scope>NUCLEOTIDE SEQUENCE [LARGE SCALE GENOMIC DNA]</scope>
    <source>
        <strain evidence="1 2">K08M4</strain>
    </source>
</reference>
<proteinExistence type="predicted"/>
<dbReference type="AlphaFoldDB" id="A0AA34TRU3"/>